<dbReference type="InterPro" id="IPR018713">
    <property type="entry name" value="MPAB/Lcp_cat_dom"/>
</dbReference>
<dbReference type="Proteomes" id="UP001601444">
    <property type="component" value="Unassembled WGS sequence"/>
</dbReference>
<protein>
    <submittedName>
        <fullName evidence="2">Oxygenase MpaB family protein</fullName>
    </submittedName>
</protein>
<name>A0ABW6PV68_9NOCA</name>
<organism evidence="2 3">
    <name type="scientific">Nocardia thailandica</name>
    <dbReference type="NCBI Taxonomy" id="257275"/>
    <lineage>
        <taxon>Bacteria</taxon>
        <taxon>Bacillati</taxon>
        <taxon>Actinomycetota</taxon>
        <taxon>Actinomycetes</taxon>
        <taxon>Mycobacteriales</taxon>
        <taxon>Nocardiaceae</taxon>
        <taxon>Nocardia</taxon>
    </lineage>
</organism>
<evidence type="ECO:0000313" key="2">
    <source>
        <dbReference type="EMBL" id="MFF0546297.1"/>
    </source>
</evidence>
<evidence type="ECO:0000313" key="3">
    <source>
        <dbReference type="Proteomes" id="UP001601444"/>
    </source>
</evidence>
<feature type="domain" description="ER-bound oxygenase mpaB/mpaB'/Rubber oxygenase catalytic" evidence="1">
    <location>
        <begin position="2"/>
        <end position="154"/>
    </location>
</feature>
<dbReference type="Pfam" id="PF09995">
    <property type="entry name" value="MPAB_Lcp_cat"/>
    <property type="match status" value="1"/>
</dbReference>
<dbReference type="PANTHER" id="PTHR37539">
    <property type="entry name" value="SECRETED PROTEIN-RELATED"/>
    <property type="match status" value="1"/>
</dbReference>
<proteinExistence type="predicted"/>
<keyword evidence="3" id="KW-1185">Reference proteome</keyword>
<sequence length="258" mass="28324">MHETATFFSITTLPNALRRDGEGFEAAAMVRLMHSMVRVNALARSDRWDAAVYGVPVPQVDQMPAGLINMYILAALAVHRGREFDARERAMLEFCRYRCFLLGLPEELLPTTAAGIVDVLHARAAMLRADFDDATCGELVRSTMAAYLRPARTPRDRIADAVERSWSRLFFLGFCGGDRAAAAAMSVDFRAGDAVRIALTAPFVLGRFVGAIALGGRPWARGPIDRYAIRTIRRELAIYGHAEYTTDAADYPSGHAAA</sequence>
<dbReference type="EMBL" id="JBIAMX010000020">
    <property type="protein sequence ID" value="MFF0546297.1"/>
    <property type="molecule type" value="Genomic_DNA"/>
</dbReference>
<accession>A0ABW6PV68</accession>
<comment type="caution">
    <text evidence="2">The sequence shown here is derived from an EMBL/GenBank/DDBJ whole genome shotgun (WGS) entry which is preliminary data.</text>
</comment>
<dbReference type="RefSeq" id="WP_387702686.1">
    <property type="nucleotide sequence ID" value="NZ_JBIAMX010000020.1"/>
</dbReference>
<dbReference type="PANTHER" id="PTHR37539:SF1">
    <property type="entry name" value="ER-BOUND OXYGENASE MPAB_MPAB'_RUBBER OXYGENASE CATALYTIC DOMAIN-CONTAINING PROTEIN"/>
    <property type="match status" value="1"/>
</dbReference>
<dbReference type="InterPro" id="IPR037473">
    <property type="entry name" value="Lcp-like"/>
</dbReference>
<reference evidence="2 3" key="1">
    <citation type="submission" date="2024-10" db="EMBL/GenBank/DDBJ databases">
        <title>The Natural Products Discovery Center: Release of the First 8490 Sequenced Strains for Exploring Actinobacteria Biosynthetic Diversity.</title>
        <authorList>
            <person name="Kalkreuter E."/>
            <person name="Kautsar S.A."/>
            <person name="Yang D."/>
            <person name="Bader C.D."/>
            <person name="Teijaro C.N."/>
            <person name="Fluegel L."/>
            <person name="Davis C.M."/>
            <person name="Simpson J.R."/>
            <person name="Lauterbach L."/>
            <person name="Steele A.D."/>
            <person name="Gui C."/>
            <person name="Meng S."/>
            <person name="Li G."/>
            <person name="Viehrig K."/>
            <person name="Ye F."/>
            <person name="Su P."/>
            <person name="Kiefer A.F."/>
            <person name="Nichols A."/>
            <person name="Cepeda A.J."/>
            <person name="Yan W."/>
            <person name="Fan B."/>
            <person name="Jiang Y."/>
            <person name="Adhikari A."/>
            <person name="Zheng C.-J."/>
            <person name="Schuster L."/>
            <person name="Cowan T.M."/>
            <person name="Smanski M.J."/>
            <person name="Chevrette M.G."/>
            <person name="De Carvalho L.P.S."/>
            <person name="Shen B."/>
        </authorList>
    </citation>
    <scope>NUCLEOTIDE SEQUENCE [LARGE SCALE GENOMIC DNA]</scope>
    <source>
        <strain evidence="2 3">NPDC004045</strain>
    </source>
</reference>
<gene>
    <name evidence="2" type="ORF">ACFYTF_26030</name>
</gene>
<evidence type="ECO:0000259" key="1">
    <source>
        <dbReference type="Pfam" id="PF09995"/>
    </source>
</evidence>